<dbReference type="AlphaFoldDB" id="A0A9D3T9U8"/>
<comment type="cofactor">
    <cofactor evidence="1 11">
        <name>[4Fe-4S] cluster</name>
        <dbReference type="ChEBI" id="CHEBI:49883"/>
    </cofactor>
</comment>
<proteinExistence type="inferred from homology"/>
<evidence type="ECO:0000256" key="8">
    <source>
        <dbReference type="ARBA" id="ARBA00023004"/>
    </source>
</evidence>
<comment type="domain">
    <text evidence="11">The C-terminal domain binds 2 Fe-S clusters but is otherwise mostly in an intrinsically disordered conformation.</text>
</comment>
<reference evidence="14" key="1">
    <citation type="submission" date="2021-01" db="EMBL/GenBank/DDBJ databases">
        <authorList>
            <person name="Zahm M."/>
            <person name="Roques C."/>
            <person name="Cabau C."/>
            <person name="Klopp C."/>
            <person name="Donnadieu C."/>
            <person name="Jouanno E."/>
            <person name="Lampietro C."/>
            <person name="Louis A."/>
            <person name="Herpin A."/>
            <person name="Echchiki A."/>
            <person name="Berthelot C."/>
            <person name="Parey E."/>
            <person name="Roest-Crollius H."/>
            <person name="Braasch I."/>
            <person name="Postlethwait J."/>
            <person name="Bobe J."/>
            <person name="Montfort J."/>
            <person name="Bouchez O."/>
            <person name="Begum T."/>
            <person name="Mejri S."/>
            <person name="Adams A."/>
            <person name="Chen W.-J."/>
            <person name="Guiguen Y."/>
        </authorList>
    </citation>
    <scope>NUCLEOTIDE SEQUENCE</scope>
    <source>
        <strain evidence="14">YG-15Mar2019-1</strain>
        <tissue evidence="14">Brain</tissue>
    </source>
</reference>
<dbReference type="Pfam" id="PF05093">
    <property type="entry name" value="CIAPIN1"/>
    <property type="match status" value="2"/>
</dbReference>
<feature type="short sequence motif" description="Cx2C motif 2" evidence="11">
    <location>
        <begin position="284"/>
        <end position="287"/>
    </location>
</feature>
<comment type="subcellular location">
    <subcellularLocation>
        <location evidence="11">Cytoplasm</location>
    </subcellularLocation>
    <subcellularLocation>
        <location evidence="11">Nucleus</location>
    </subcellularLocation>
    <subcellularLocation>
        <location evidence="11">Mitochondrion intermembrane space</location>
    </subcellularLocation>
</comment>
<gene>
    <name evidence="11" type="primary">CIAPIN1</name>
    <name evidence="14" type="ORF">MATL_G00093290</name>
</gene>
<comment type="caution">
    <text evidence="14">The sequence shown here is derived from an EMBL/GenBank/DDBJ whole genome shotgun (WGS) entry which is preliminary data.</text>
</comment>
<dbReference type="GO" id="GO:0030097">
    <property type="term" value="P:hemopoiesis"/>
    <property type="evidence" value="ECO:0007669"/>
    <property type="project" value="UniProtKB-UniRule"/>
</dbReference>
<dbReference type="OrthoDB" id="311633at2759"/>
<comment type="domain">
    <text evidence="11">The twin Cx2C motifs are involved in the recognition by the mitochondrial CHCHD4/MIA40-GFER/ERV1 disulfide relay system. The formation of 2 disulfide bonds in the Cx2C motifs through dithiol/disulfide exchange reactions effectively traps the protein in the mitochondrial intermembrane space.</text>
</comment>
<evidence type="ECO:0000256" key="7">
    <source>
        <dbReference type="ARBA" id="ARBA00022723"/>
    </source>
</evidence>
<sequence>MADLGVSPGDRVLLVWGRGAPPEALKERAESLGAAVGPRGKVAVENADMLLQSSHPASSYDWVLSGLVRGGSTVHSTDLLAEIARVTKPGGRVLLEEPITGCEDNRVRTAGKLVSALKLSGLVSVTELSSSPLSPEELSSLREGTGFRGDSLSRARLSAQKPGFEVGSTAQLKLSFGKKKAEKPALDPGAAKMWTLSATDMDDEDVDLLDSDSLLDAEDLKKPDPTTLRATGCGEEGKKKKKACKNCTCGLAEELEQETKQNQKKTVQPKSACGSCYLGDAFRCASCPYLGMPAFKPGEKVVLPNSQLTDA</sequence>
<comment type="subunit">
    <text evidence="11">Monomer. Interacts with NDOR1. Interacts with CHCHD4.</text>
</comment>
<feature type="domain" description="Anamorsin C-terminal" evidence="12">
    <location>
        <begin position="230"/>
        <end position="265"/>
    </location>
</feature>
<feature type="binding site" evidence="11">
    <location>
        <position position="233"/>
    </location>
    <ligand>
        <name>[2Fe-2S] cluster</name>
        <dbReference type="ChEBI" id="CHEBI:190135"/>
    </ligand>
</feature>
<dbReference type="PANTHER" id="PTHR13273:SF14">
    <property type="entry name" value="ANAMORSIN"/>
    <property type="match status" value="1"/>
</dbReference>
<keyword evidence="11" id="KW-0539">Nucleus</keyword>
<dbReference type="GO" id="GO:0016226">
    <property type="term" value="P:iron-sulfur cluster assembly"/>
    <property type="evidence" value="ECO:0007669"/>
    <property type="project" value="UniProtKB-UniRule"/>
</dbReference>
<comment type="cofactor">
    <cofactor evidence="11">
        <name>[2Fe-2S] cluster</name>
        <dbReference type="ChEBI" id="CHEBI:190135"/>
    </cofactor>
</comment>
<keyword evidence="9 11" id="KW-0411">Iron-sulfur</keyword>
<comment type="domain">
    <text evidence="11">The N-terminal domain has structural similarity with S-adenosyl-L-methionine-dependent methyltransferases, but does not bind S-adenosyl-L-methionine. It is required for correct assembly of the 2 Fe-S clusters.</text>
</comment>
<feature type="domain" description="Anamorsin N-terminal" evidence="13">
    <location>
        <begin position="9"/>
        <end position="168"/>
    </location>
</feature>
<keyword evidence="10 11" id="KW-0496">Mitochondrion</keyword>
<evidence type="ECO:0000256" key="11">
    <source>
        <dbReference type="HAMAP-Rule" id="MF_03115"/>
    </source>
</evidence>
<feature type="region of interest" description="Fe-S binding site A" evidence="11">
    <location>
        <begin position="233"/>
        <end position="249"/>
    </location>
</feature>
<dbReference type="GO" id="GO:0051539">
    <property type="term" value="F:4 iron, 4 sulfur cluster binding"/>
    <property type="evidence" value="ECO:0007669"/>
    <property type="project" value="UniProtKB-KW"/>
</dbReference>
<evidence type="ECO:0000259" key="12">
    <source>
        <dbReference type="Pfam" id="PF05093"/>
    </source>
</evidence>
<feature type="domain" description="Anamorsin C-terminal" evidence="12">
    <location>
        <begin position="269"/>
        <end position="302"/>
    </location>
</feature>
<dbReference type="HAMAP" id="MF_03115">
    <property type="entry name" value="Anamorsin"/>
    <property type="match status" value="1"/>
</dbReference>
<dbReference type="InterPro" id="IPR046408">
    <property type="entry name" value="CIAPIN1"/>
</dbReference>
<name>A0A9D3T9U8_MEGAT</name>
<protein>
    <recommendedName>
        <fullName evidence="11">Anamorsin</fullName>
    </recommendedName>
    <alternativeName>
        <fullName evidence="11">Cytokine-induced apoptosis inhibitor 1</fullName>
    </alternativeName>
    <alternativeName>
        <fullName evidence="11">Fe-S cluster assembly protein DRE2 homolog</fullName>
    </alternativeName>
</protein>
<evidence type="ECO:0000259" key="13">
    <source>
        <dbReference type="Pfam" id="PF20922"/>
    </source>
</evidence>
<dbReference type="Gene3D" id="3.40.50.150">
    <property type="entry name" value="Vaccinia Virus protein VP39"/>
    <property type="match status" value="1"/>
</dbReference>
<evidence type="ECO:0000313" key="15">
    <source>
        <dbReference type="Proteomes" id="UP001046870"/>
    </source>
</evidence>
<evidence type="ECO:0000256" key="9">
    <source>
        <dbReference type="ARBA" id="ARBA00023014"/>
    </source>
</evidence>
<feature type="region of interest" description="Fe-S binding site B" evidence="11">
    <location>
        <begin position="273"/>
        <end position="287"/>
    </location>
</feature>
<keyword evidence="7 11" id="KW-0479">Metal-binding</keyword>
<evidence type="ECO:0000256" key="6">
    <source>
        <dbReference type="ARBA" id="ARBA00022714"/>
    </source>
</evidence>
<dbReference type="InterPro" id="IPR049011">
    <property type="entry name" value="Anamorsin_N_metazoan"/>
</dbReference>
<feature type="binding site" evidence="11">
    <location>
        <position position="244"/>
    </location>
    <ligand>
        <name>[2Fe-2S] cluster</name>
        <dbReference type="ChEBI" id="CHEBI:190135"/>
    </ligand>
</feature>
<comment type="similarity">
    <text evidence="2 11">Belongs to the anamorsin family.</text>
</comment>
<dbReference type="InterPro" id="IPR007785">
    <property type="entry name" value="Anamorsin"/>
</dbReference>
<dbReference type="GO" id="GO:0006915">
    <property type="term" value="P:apoptotic process"/>
    <property type="evidence" value="ECO:0007669"/>
    <property type="project" value="UniProtKB-KW"/>
</dbReference>
<dbReference type="InterPro" id="IPR029063">
    <property type="entry name" value="SAM-dependent_MTases_sf"/>
</dbReference>
<dbReference type="GO" id="GO:0005758">
    <property type="term" value="C:mitochondrial intermembrane space"/>
    <property type="evidence" value="ECO:0007669"/>
    <property type="project" value="UniProtKB-SubCell"/>
</dbReference>
<evidence type="ECO:0000313" key="14">
    <source>
        <dbReference type="EMBL" id="KAG7473211.1"/>
    </source>
</evidence>
<feature type="binding site" evidence="11">
    <location>
        <position position="273"/>
    </location>
    <ligand>
        <name>[4Fe-4S] cluster</name>
        <dbReference type="ChEBI" id="CHEBI:49883"/>
    </ligand>
</feature>
<comment type="caution">
    <text evidence="11">Lacks conserved residue(s) required for the propagation of feature annotation.</text>
</comment>
<dbReference type="FunFam" id="3.40.50.150:FF:000085">
    <property type="entry name" value="Anamorsin homolog"/>
    <property type="match status" value="1"/>
</dbReference>
<keyword evidence="4 11" id="KW-0963">Cytoplasm</keyword>
<dbReference type="GO" id="GO:0043066">
    <property type="term" value="P:negative regulation of apoptotic process"/>
    <property type="evidence" value="ECO:0007669"/>
    <property type="project" value="UniProtKB-UniRule"/>
</dbReference>
<keyword evidence="6 11" id="KW-0001">2Fe-2S</keyword>
<feature type="binding site" evidence="11">
    <location>
        <position position="284"/>
    </location>
    <ligand>
        <name>[4Fe-4S] cluster</name>
        <dbReference type="ChEBI" id="CHEBI:49883"/>
    </ligand>
</feature>
<evidence type="ECO:0000256" key="2">
    <source>
        <dbReference type="ARBA" id="ARBA00008169"/>
    </source>
</evidence>
<organism evidence="14 15">
    <name type="scientific">Megalops atlanticus</name>
    <name type="common">Tarpon</name>
    <name type="synonym">Clupea gigantea</name>
    <dbReference type="NCBI Taxonomy" id="7932"/>
    <lineage>
        <taxon>Eukaryota</taxon>
        <taxon>Metazoa</taxon>
        <taxon>Chordata</taxon>
        <taxon>Craniata</taxon>
        <taxon>Vertebrata</taxon>
        <taxon>Euteleostomi</taxon>
        <taxon>Actinopterygii</taxon>
        <taxon>Neopterygii</taxon>
        <taxon>Teleostei</taxon>
        <taxon>Elopiformes</taxon>
        <taxon>Megalopidae</taxon>
        <taxon>Megalops</taxon>
    </lineage>
</organism>
<feature type="binding site" evidence="11">
    <location>
        <position position="287"/>
    </location>
    <ligand>
        <name>[4Fe-4S] cluster</name>
        <dbReference type="ChEBI" id="CHEBI:49883"/>
    </ligand>
</feature>
<keyword evidence="15" id="KW-1185">Reference proteome</keyword>
<dbReference type="SUPFAM" id="SSF53335">
    <property type="entry name" value="S-adenosyl-L-methionine-dependent methyltransferases"/>
    <property type="match status" value="1"/>
</dbReference>
<feature type="binding site" evidence="11">
    <location>
        <position position="247"/>
    </location>
    <ligand>
        <name>[2Fe-2S] cluster</name>
        <dbReference type="ChEBI" id="CHEBI:190135"/>
    </ligand>
</feature>
<dbReference type="GO" id="GO:0005634">
    <property type="term" value="C:nucleus"/>
    <property type="evidence" value="ECO:0007669"/>
    <property type="project" value="UniProtKB-SubCell"/>
</dbReference>
<feature type="short sequence motif" description="Cx2C motif 1" evidence="11">
    <location>
        <begin position="273"/>
        <end position="276"/>
    </location>
</feature>
<evidence type="ECO:0000256" key="3">
    <source>
        <dbReference type="ARBA" id="ARBA00022485"/>
    </source>
</evidence>
<dbReference type="EMBL" id="JAFDVH010000007">
    <property type="protein sequence ID" value="KAG7473211.1"/>
    <property type="molecule type" value="Genomic_DNA"/>
</dbReference>
<feature type="binding site" evidence="11">
    <location>
        <position position="249"/>
    </location>
    <ligand>
        <name>[2Fe-2S] cluster</name>
        <dbReference type="ChEBI" id="CHEBI:190135"/>
    </ligand>
</feature>
<evidence type="ECO:0000256" key="10">
    <source>
        <dbReference type="ARBA" id="ARBA00023128"/>
    </source>
</evidence>
<dbReference type="GO" id="GO:0051537">
    <property type="term" value="F:2 iron, 2 sulfur cluster binding"/>
    <property type="evidence" value="ECO:0007669"/>
    <property type="project" value="UniProtKB-UniRule"/>
</dbReference>
<keyword evidence="3 11" id="KW-0004">4Fe-4S</keyword>
<dbReference type="Proteomes" id="UP001046870">
    <property type="component" value="Chromosome 7"/>
</dbReference>
<evidence type="ECO:0000256" key="1">
    <source>
        <dbReference type="ARBA" id="ARBA00001966"/>
    </source>
</evidence>
<accession>A0A9D3T9U8</accession>
<dbReference type="GO" id="GO:0046872">
    <property type="term" value="F:metal ion binding"/>
    <property type="evidence" value="ECO:0007669"/>
    <property type="project" value="UniProtKB-KW"/>
</dbReference>
<comment type="function">
    <text evidence="11">Component of the cytosolic iron-sulfur (Fe-S) protein assembly (CIA) machinery required for the maturation of extramitochondrial Fe-S proteins. Part of an electron transfer chain functioning in an early step of cytosolic Fe-S biogenesis, facilitating the de novo assembly of a [4Fe-4S] cluster on the scaffold complex NUBP1-NUBP2. Electrons are transferred to CIAPIN1 from NADPH via the FAD- and FMN-containing protein NDOR1. NDOR1-CIAPIN1 are also required for the assembly of the diferric tyrosyl radical cofactor of ribonucleotide reductase (RNR), probably by providing electrons for reduction during radical cofactor maturation in the catalytic small subunit. Has anti-apoptotic effects in the cell. Involved in negative control of cell death upon cytokine withdrawal. Promotes development of hematopoietic cells.</text>
</comment>
<keyword evidence="8 11" id="KW-0408">Iron</keyword>
<dbReference type="GO" id="GO:0009055">
    <property type="term" value="F:electron transfer activity"/>
    <property type="evidence" value="ECO:0007669"/>
    <property type="project" value="UniProtKB-UniRule"/>
</dbReference>
<evidence type="ECO:0000256" key="4">
    <source>
        <dbReference type="ARBA" id="ARBA00022490"/>
    </source>
</evidence>
<dbReference type="PANTHER" id="PTHR13273">
    <property type="entry name" value="ANAMORSIN"/>
    <property type="match status" value="1"/>
</dbReference>
<keyword evidence="5 11" id="KW-0053">Apoptosis</keyword>
<dbReference type="Pfam" id="PF20922">
    <property type="entry name" value="Anamorsin_N"/>
    <property type="match status" value="1"/>
</dbReference>
<evidence type="ECO:0000256" key="5">
    <source>
        <dbReference type="ARBA" id="ARBA00022703"/>
    </source>
</evidence>
<feature type="binding site" evidence="11">
    <location>
        <position position="276"/>
    </location>
    <ligand>
        <name>[4Fe-4S] cluster</name>
        <dbReference type="ChEBI" id="CHEBI:49883"/>
    </ligand>
</feature>